<evidence type="ECO:0000256" key="3">
    <source>
        <dbReference type="ARBA" id="ARBA00022692"/>
    </source>
</evidence>
<evidence type="ECO:0000256" key="1">
    <source>
        <dbReference type="ARBA" id="ARBA00004651"/>
    </source>
</evidence>
<dbReference type="PROSITE" id="PS50887">
    <property type="entry name" value="GGDEF"/>
    <property type="match status" value="1"/>
</dbReference>
<protein>
    <submittedName>
        <fullName evidence="6">Response regulator PleD</fullName>
    </submittedName>
</protein>
<name>A0A0U5AY05_9BACL</name>
<accession>A0A0U5AY05</accession>
<comment type="subcellular location">
    <subcellularLocation>
        <location evidence="1">Cell membrane</location>
        <topology evidence="1">Multi-pass membrane protein</topology>
    </subcellularLocation>
</comment>
<dbReference type="PROSITE" id="PS51257">
    <property type="entry name" value="PROKAR_LIPOPROTEIN"/>
    <property type="match status" value="1"/>
</dbReference>
<dbReference type="NCBIfam" id="TIGR00254">
    <property type="entry name" value="GGDEF"/>
    <property type="match status" value="1"/>
</dbReference>
<dbReference type="InterPro" id="IPR029787">
    <property type="entry name" value="Nucleotide_cyclase"/>
</dbReference>
<gene>
    <name evidence="6" type="primary">pleD_1</name>
    <name evidence="6" type="ORF">CB4_01049</name>
</gene>
<dbReference type="Gene3D" id="3.30.450.20">
    <property type="entry name" value="PAS domain"/>
    <property type="match status" value="1"/>
</dbReference>
<dbReference type="InterPro" id="IPR000160">
    <property type="entry name" value="GGDEF_dom"/>
</dbReference>
<dbReference type="RefSeq" id="WP_096463877.1">
    <property type="nucleotide sequence ID" value="NZ_AP017312.1"/>
</dbReference>
<dbReference type="InterPro" id="IPR043128">
    <property type="entry name" value="Rev_trsase/Diguanyl_cyclase"/>
</dbReference>
<reference evidence="6 7" key="1">
    <citation type="submission" date="2015-12" db="EMBL/GenBank/DDBJ databases">
        <title>Genome sequence of Aneurinibacillus soli.</title>
        <authorList>
            <person name="Lee J.S."/>
            <person name="Lee K.C."/>
            <person name="Kim K.K."/>
            <person name="Lee B.W."/>
        </authorList>
    </citation>
    <scope>NUCLEOTIDE SEQUENCE [LARGE SCALE GENOMIC DNA]</scope>
    <source>
        <strain evidence="6 7">CB4</strain>
    </source>
</reference>
<keyword evidence="4" id="KW-1133">Transmembrane helix</keyword>
<keyword evidence="5" id="KW-0472">Membrane</keyword>
<keyword evidence="2" id="KW-1003">Cell membrane</keyword>
<evidence type="ECO:0000313" key="7">
    <source>
        <dbReference type="Proteomes" id="UP000217696"/>
    </source>
</evidence>
<dbReference type="KEGG" id="asoc:CB4_01049"/>
<dbReference type="CDD" id="cd18773">
    <property type="entry name" value="PDC1_HK_sensor"/>
    <property type="match status" value="1"/>
</dbReference>
<dbReference type="InterPro" id="IPR050469">
    <property type="entry name" value="Diguanylate_Cyclase"/>
</dbReference>
<keyword evidence="3" id="KW-0812">Transmembrane</keyword>
<proteinExistence type="predicted"/>
<dbReference type="InterPro" id="IPR033479">
    <property type="entry name" value="dCache_1"/>
</dbReference>
<dbReference type="PANTHER" id="PTHR45138:SF9">
    <property type="entry name" value="DIGUANYLATE CYCLASE DGCM-RELATED"/>
    <property type="match status" value="1"/>
</dbReference>
<dbReference type="SMART" id="SM00267">
    <property type="entry name" value="GGDEF"/>
    <property type="match status" value="1"/>
</dbReference>
<dbReference type="EMBL" id="AP017312">
    <property type="protein sequence ID" value="BAU26880.1"/>
    <property type="molecule type" value="Genomic_DNA"/>
</dbReference>
<dbReference type="Pfam" id="PF02743">
    <property type="entry name" value="dCache_1"/>
    <property type="match status" value="1"/>
</dbReference>
<dbReference type="GO" id="GO:1902201">
    <property type="term" value="P:negative regulation of bacterial-type flagellum-dependent cell motility"/>
    <property type="evidence" value="ECO:0007669"/>
    <property type="project" value="TreeGrafter"/>
</dbReference>
<evidence type="ECO:0000256" key="4">
    <source>
        <dbReference type="ARBA" id="ARBA00022989"/>
    </source>
</evidence>
<dbReference type="InterPro" id="IPR029151">
    <property type="entry name" value="Sensor-like_sf"/>
</dbReference>
<dbReference type="Gene3D" id="3.30.70.270">
    <property type="match status" value="1"/>
</dbReference>
<evidence type="ECO:0000313" key="6">
    <source>
        <dbReference type="EMBL" id="BAU26880.1"/>
    </source>
</evidence>
<sequence length="527" mass="59993">MKKMKLSLRHLIIFVALLSCVLTLVSSLWSGYHTDKQTLIANNLETNRVYAQKLAETTDIFFKATLQTLRFSSMDIASFMQNDEQKLLHEANRLKEQTNTFNSVVITDAKGKILATSPQSLQLKDKMLASPGGKQALKEKKPLISKPYTAITGRLVIFISHPIFDKKGNYLGLVGGTLYLKEKNILNTLLGEHFYQDGSYVYVVDGDGRVVYHQNPQRVNDVVVENPVVQKIMQGKSGAEQVINTKKQDMLAGYSYIPIADWGIVAQRPVDQALAPATEMLNEMVQQSLPFLLVSLLVIWWISRRIAQPLHQLAHYTENSTENSQEKHIENVMAWYYEAIQLKKSLLHSLVFLHNRVNYFMYQSTTDPLTKLTNRRTMDEKMKNWVENDVPFSLILLDIDRFKRVNDTYGHSIGDEVLKFLACQMNEVSRESDICCRFGGEEFVILLPHTEKMEAFKVAERLRMNMESSTSPCGETVTISAGVSSYPDCTSEITKVIEQADECLYEAKNSGRNRTIVFEHSHKVLQC</sequence>
<dbReference type="FunFam" id="3.30.70.270:FF:000001">
    <property type="entry name" value="Diguanylate cyclase domain protein"/>
    <property type="match status" value="1"/>
</dbReference>
<dbReference type="CDD" id="cd01949">
    <property type="entry name" value="GGDEF"/>
    <property type="match status" value="1"/>
</dbReference>
<organism evidence="6 7">
    <name type="scientific">Aneurinibacillus soli</name>
    <dbReference type="NCBI Taxonomy" id="1500254"/>
    <lineage>
        <taxon>Bacteria</taxon>
        <taxon>Bacillati</taxon>
        <taxon>Bacillota</taxon>
        <taxon>Bacilli</taxon>
        <taxon>Bacillales</taxon>
        <taxon>Paenibacillaceae</taxon>
        <taxon>Aneurinibacillus group</taxon>
        <taxon>Aneurinibacillus</taxon>
    </lineage>
</organism>
<keyword evidence="7" id="KW-1185">Reference proteome</keyword>
<dbReference type="GO" id="GO:0052621">
    <property type="term" value="F:diguanylate cyclase activity"/>
    <property type="evidence" value="ECO:0007669"/>
    <property type="project" value="TreeGrafter"/>
</dbReference>
<dbReference type="CDD" id="cd12912">
    <property type="entry name" value="PDC2_MCP_like"/>
    <property type="match status" value="1"/>
</dbReference>
<dbReference type="SUPFAM" id="SSF55073">
    <property type="entry name" value="Nucleotide cyclase"/>
    <property type="match status" value="1"/>
</dbReference>
<evidence type="ECO:0000256" key="5">
    <source>
        <dbReference type="ARBA" id="ARBA00023136"/>
    </source>
</evidence>
<dbReference type="AlphaFoldDB" id="A0A0U5AY05"/>
<dbReference type="Proteomes" id="UP000217696">
    <property type="component" value="Chromosome"/>
</dbReference>
<dbReference type="OrthoDB" id="9759607at2"/>
<dbReference type="PANTHER" id="PTHR45138">
    <property type="entry name" value="REGULATORY COMPONENTS OF SENSORY TRANSDUCTION SYSTEM"/>
    <property type="match status" value="1"/>
</dbReference>
<evidence type="ECO:0000256" key="2">
    <source>
        <dbReference type="ARBA" id="ARBA00022475"/>
    </source>
</evidence>
<dbReference type="Pfam" id="PF00990">
    <property type="entry name" value="GGDEF"/>
    <property type="match status" value="1"/>
</dbReference>
<dbReference type="SUPFAM" id="SSF103190">
    <property type="entry name" value="Sensory domain-like"/>
    <property type="match status" value="2"/>
</dbReference>
<dbReference type="GO" id="GO:0043709">
    <property type="term" value="P:cell adhesion involved in single-species biofilm formation"/>
    <property type="evidence" value="ECO:0007669"/>
    <property type="project" value="TreeGrafter"/>
</dbReference>
<dbReference type="GO" id="GO:0005886">
    <property type="term" value="C:plasma membrane"/>
    <property type="evidence" value="ECO:0007669"/>
    <property type="project" value="UniProtKB-SubCell"/>
</dbReference>